<sequence>MLKNKQKPNKFQRIGFLLLIFGLILYLNRNTLIYRNIIDYIDTKHINAKIIDKKEGGRGSHMFEFYSYYYEFNLNGKTYQNPSYNKKYKIGDSIKVIYSNQFPFMNKPVLE</sequence>
<dbReference type="OrthoDB" id="885476at2"/>
<organism evidence="1 2">
    <name type="scientific">Chryseobacterium formosense</name>
    <dbReference type="NCBI Taxonomy" id="236814"/>
    <lineage>
        <taxon>Bacteria</taxon>
        <taxon>Pseudomonadati</taxon>
        <taxon>Bacteroidota</taxon>
        <taxon>Flavobacteriia</taxon>
        <taxon>Flavobacteriales</taxon>
        <taxon>Weeksellaceae</taxon>
        <taxon>Chryseobacterium group</taxon>
        <taxon>Chryseobacterium</taxon>
    </lineage>
</organism>
<protein>
    <recommendedName>
        <fullName evidence="3">DUF3592 domain-containing protein</fullName>
    </recommendedName>
</protein>
<keyword evidence="2" id="KW-1185">Reference proteome</keyword>
<dbReference type="eggNOG" id="ENOG50348RA">
    <property type="taxonomic scope" value="Bacteria"/>
</dbReference>
<dbReference type="RefSeq" id="WP_034673817.1">
    <property type="nucleotide sequence ID" value="NZ_FPAP01000002.1"/>
</dbReference>
<comment type="caution">
    <text evidence="1">The sequence shown here is derived from an EMBL/GenBank/DDBJ whole genome shotgun (WGS) entry which is preliminary data.</text>
</comment>
<evidence type="ECO:0008006" key="3">
    <source>
        <dbReference type="Google" id="ProtNLM"/>
    </source>
</evidence>
<evidence type="ECO:0000313" key="2">
    <source>
        <dbReference type="Proteomes" id="UP000028713"/>
    </source>
</evidence>
<gene>
    <name evidence="1" type="ORF">IX39_04540</name>
</gene>
<proteinExistence type="predicted"/>
<name>A0A085Z659_9FLAO</name>
<dbReference type="EMBL" id="JPRP01000001">
    <property type="protein sequence ID" value="KFE99922.1"/>
    <property type="molecule type" value="Genomic_DNA"/>
</dbReference>
<dbReference type="AlphaFoldDB" id="A0A085Z659"/>
<evidence type="ECO:0000313" key="1">
    <source>
        <dbReference type="EMBL" id="KFE99922.1"/>
    </source>
</evidence>
<reference evidence="1 2" key="1">
    <citation type="submission" date="2014-07" db="EMBL/GenBank/DDBJ databases">
        <title>Genome of Chryseobacterium formosense LMG 24722.</title>
        <authorList>
            <person name="Pipes S.E."/>
            <person name="Stropko S.J."/>
            <person name="Newman J.D."/>
        </authorList>
    </citation>
    <scope>NUCLEOTIDE SEQUENCE [LARGE SCALE GENOMIC DNA]</scope>
    <source>
        <strain evidence="1 2">LMG 24722</strain>
    </source>
</reference>
<accession>A0A085Z659</accession>
<dbReference type="Proteomes" id="UP000028713">
    <property type="component" value="Unassembled WGS sequence"/>
</dbReference>